<evidence type="ECO:0000313" key="1">
    <source>
        <dbReference type="EMBL" id="KAI4321786.1"/>
    </source>
</evidence>
<gene>
    <name evidence="1" type="ORF">MLD38_035129</name>
</gene>
<dbReference type="EMBL" id="CM042889">
    <property type="protein sequence ID" value="KAI4321786.1"/>
    <property type="molecule type" value="Genomic_DNA"/>
</dbReference>
<keyword evidence="2" id="KW-1185">Reference proteome</keyword>
<organism evidence="1 2">
    <name type="scientific">Melastoma candidum</name>
    <dbReference type="NCBI Taxonomy" id="119954"/>
    <lineage>
        <taxon>Eukaryota</taxon>
        <taxon>Viridiplantae</taxon>
        <taxon>Streptophyta</taxon>
        <taxon>Embryophyta</taxon>
        <taxon>Tracheophyta</taxon>
        <taxon>Spermatophyta</taxon>
        <taxon>Magnoliopsida</taxon>
        <taxon>eudicotyledons</taxon>
        <taxon>Gunneridae</taxon>
        <taxon>Pentapetalae</taxon>
        <taxon>rosids</taxon>
        <taxon>malvids</taxon>
        <taxon>Myrtales</taxon>
        <taxon>Melastomataceae</taxon>
        <taxon>Melastomatoideae</taxon>
        <taxon>Melastomateae</taxon>
        <taxon>Melastoma</taxon>
    </lineage>
</organism>
<proteinExistence type="predicted"/>
<protein>
    <submittedName>
        <fullName evidence="1">Uncharacterized protein</fullName>
    </submittedName>
</protein>
<evidence type="ECO:0000313" key="2">
    <source>
        <dbReference type="Proteomes" id="UP001057402"/>
    </source>
</evidence>
<dbReference type="Proteomes" id="UP001057402">
    <property type="component" value="Chromosome 10"/>
</dbReference>
<sequence>MNVFQEKVFVVIGSKVYTAGLYTNQLIVPKLNAGKGIPKAEIHSHESSFNSIFRGNASIFCAGNSVIHQAISLIEKSLQIVLVRDVELKHFGKAFTMHFPEYPFSDSHR</sequence>
<accession>A0ACB9MCJ3</accession>
<name>A0ACB9MCJ3_9MYRT</name>
<comment type="caution">
    <text evidence="1">The sequence shown here is derived from an EMBL/GenBank/DDBJ whole genome shotgun (WGS) entry which is preliminary data.</text>
</comment>
<reference evidence="2" key="1">
    <citation type="journal article" date="2023" name="Front. Plant Sci.">
        <title>Chromosomal-level genome assembly of Melastoma candidum provides insights into trichome evolution.</title>
        <authorList>
            <person name="Zhong Y."/>
            <person name="Wu W."/>
            <person name="Sun C."/>
            <person name="Zou P."/>
            <person name="Liu Y."/>
            <person name="Dai S."/>
            <person name="Zhou R."/>
        </authorList>
    </citation>
    <scope>NUCLEOTIDE SEQUENCE [LARGE SCALE GENOMIC DNA]</scope>
</reference>